<gene>
    <name evidence="1" type="ORF">C8D86_11653</name>
</gene>
<sequence length="53" mass="5997">MAGNVDYRPLCLDDRAWMQIINATAFQAYAGIHSLLTKIHNPQFYNIFGALIV</sequence>
<name>A0A370GG59_9COXI</name>
<comment type="caution">
    <text evidence="1">The sequence shown here is derived from an EMBL/GenBank/DDBJ whole genome shotgun (WGS) entry which is preliminary data.</text>
</comment>
<keyword evidence="2" id="KW-1185">Reference proteome</keyword>
<protein>
    <submittedName>
        <fullName evidence="1">Uncharacterized protein</fullName>
    </submittedName>
</protein>
<organism evidence="1 2">
    <name type="scientific">Aquicella lusitana</name>
    <dbReference type="NCBI Taxonomy" id="254246"/>
    <lineage>
        <taxon>Bacteria</taxon>
        <taxon>Pseudomonadati</taxon>
        <taxon>Pseudomonadota</taxon>
        <taxon>Gammaproteobacteria</taxon>
        <taxon>Legionellales</taxon>
        <taxon>Coxiellaceae</taxon>
        <taxon>Aquicella</taxon>
    </lineage>
</organism>
<proteinExistence type="predicted"/>
<dbReference type="AlphaFoldDB" id="A0A370GG59"/>
<reference evidence="1 2" key="1">
    <citation type="submission" date="2018-07" db="EMBL/GenBank/DDBJ databases">
        <title>Genomic Encyclopedia of Type Strains, Phase IV (KMG-IV): sequencing the most valuable type-strain genomes for metagenomic binning, comparative biology and taxonomic classification.</title>
        <authorList>
            <person name="Goeker M."/>
        </authorList>
    </citation>
    <scope>NUCLEOTIDE SEQUENCE [LARGE SCALE GENOMIC DNA]</scope>
    <source>
        <strain evidence="1 2">DSM 16500</strain>
    </source>
</reference>
<dbReference type="Proteomes" id="UP000254720">
    <property type="component" value="Unassembled WGS sequence"/>
</dbReference>
<evidence type="ECO:0000313" key="2">
    <source>
        <dbReference type="Proteomes" id="UP000254720"/>
    </source>
</evidence>
<evidence type="ECO:0000313" key="1">
    <source>
        <dbReference type="EMBL" id="RDI42099.1"/>
    </source>
</evidence>
<accession>A0A370GG59</accession>
<dbReference type="EMBL" id="QQAX01000016">
    <property type="protein sequence ID" value="RDI42099.1"/>
    <property type="molecule type" value="Genomic_DNA"/>
</dbReference>